<feature type="compositionally biased region" description="Polar residues" evidence="1">
    <location>
        <begin position="73"/>
        <end position="86"/>
    </location>
</feature>
<evidence type="ECO:0000313" key="3">
    <source>
        <dbReference type="Proteomes" id="UP001161017"/>
    </source>
</evidence>
<evidence type="ECO:0000313" key="2">
    <source>
        <dbReference type="EMBL" id="MDI1488343.1"/>
    </source>
</evidence>
<comment type="caution">
    <text evidence="2">The sequence shown here is derived from an EMBL/GenBank/DDBJ whole genome shotgun (WGS) entry which is preliminary data.</text>
</comment>
<dbReference type="Proteomes" id="UP001161017">
    <property type="component" value="Unassembled WGS sequence"/>
</dbReference>
<feature type="compositionally biased region" description="Basic and acidic residues" evidence="1">
    <location>
        <begin position="143"/>
        <end position="158"/>
    </location>
</feature>
<proteinExistence type="predicted"/>
<accession>A0AA43TU91</accession>
<organism evidence="2 3">
    <name type="scientific">Ramalina farinacea</name>
    <dbReference type="NCBI Taxonomy" id="258253"/>
    <lineage>
        <taxon>Eukaryota</taxon>
        <taxon>Fungi</taxon>
        <taxon>Dikarya</taxon>
        <taxon>Ascomycota</taxon>
        <taxon>Pezizomycotina</taxon>
        <taxon>Lecanoromycetes</taxon>
        <taxon>OSLEUM clade</taxon>
        <taxon>Lecanoromycetidae</taxon>
        <taxon>Lecanorales</taxon>
        <taxon>Lecanorineae</taxon>
        <taxon>Ramalinaceae</taxon>
        <taxon>Ramalina</taxon>
    </lineage>
</organism>
<feature type="compositionally biased region" description="Basic and acidic residues" evidence="1">
    <location>
        <begin position="39"/>
        <end position="48"/>
    </location>
</feature>
<feature type="compositionally biased region" description="Basic and acidic residues" evidence="1">
    <location>
        <begin position="197"/>
        <end position="222"/>
    </location>
</feature>
<reference evidence="2" key="1">
    <citation type="journal article" date="2023" name="Genome Biol. Evol.">
        <title>First Whole Genome Sequence and Flow Cytometry Genome Size Data for the Lichen-Forming Fungus Ramalina farinacea (Ascomycota).</title>
        <authorList>
            <person name="Llewellyn T."/>
            <person name="Mian S."/>
            <person name="Hill R."/>
            <person name="Leitch I.J."/>
            <person name="Gaya E."/>
        </authorList>
    </citation>
    <scope>NUCLEOTIDE SEQUENCE</scope>
    <source>
        <strain evidence="2">LIQ254RAFAR</strain>
    </source>
</reference>
<feature type="region of interest" description="Disordered" evidence="1">
    <location>
        <begin position="19"/>
        <end position="254"/>
    </location>
</feature>
<keyword evidence="3" id="KW-1185">Reference proteome</keyword>
<name>A0AA43TU91_9LECA</name>
<dbReference type="EMBL" id="JAPUFD010000007">
    <property type="protein sequence ID" value="MDI1488343.1"/>
    <property type="molecule type" value="Genomic_DNA"/>
</dbReference>
<feature type="compositionally biased region" description="Low complexity" evidence="1">
    <location>
        <begin position="168"/>
        <end position="181"/>
    </location>
</feature>
<feature type="compositionally biased region" description="Basic residues" evidence="1">
    <location>
        <begin position="49"/>
        <end position="59"/>
    </location>
</feature>
<sequence length="254" mass="29070">MPAKDRKSPRDSIRKWLFATSETQAATSKDPCVQGPFVRQRDADERELHHRRSSKRRRKESSLTGDIEPRRQSAVQDTADQFTARTSAAKPDLQAPFRNLTYESGVPAEERNEIKSPRKRRRTDTRKSPSLEPAATIDLAARGSERDEELRYSPDVSRDKKRKRLATSDSSSPSVSAHLPSSRPPGETYRKRRRHKTRDDRFTLKAARRTGEHSEKEHDPVRKPTKRRRTEKTGAALVHEFNATNHPSADETIS</sequence>
<protein>
    <submittedName>
        <fullName evidence="2">Uncharacterized protein</fullName>
    </submittedName>
</protein>
<dbReference type="AlphaFoldDB" id="A0AA43TU91"/>
<evidence type="ECO:0000256" key="1">
    <source>
        <dbReference type="SAM" id="MobiDB-lite"/>
    </source>
</evidence>
<gene>
    <name evidence="2" type="ORF">OHK93_007618</name>
</gene>